<accession>A0A8H4RAU2</accession>
<name>A0A8H4RAU2_9HELO</name>
<protein>
    <recommendedName>
        <fullName evidence="5">Methyltransferase</fullName>
    </recommendedName>
</protein>
<dbReference type="OrthoDB" id="412788at2759"/>
<gene>
    <name evidence="3" type="ORF">G7Y89_g11468</name>
</gene>
<evidence type="ECO:0000256" key="1">
    <source>
        <dbReference type="ARBA" id="ARBA00023604"/>
    </source>
</evidence>
<evidence type="ECO:0008006" key="5">
    <source>
        <dbReference type="Google" id="ProtNLM"/>
    </source>
</evidence>
<dbReference type="EMBL" id="JAAMPI010001104">
    <property type="protein sequence ID" value="KAF4626690.1"/>
    <property type="molecule type" value="Genomic_DNA"/>
</dbReference>
<dbReference type="InterPro" id="IPR044053">
    <property type="entry name" value="AsaB-like"/>
</dbReference>
<dbReference type="Proteomes" id="UP000566819">
    <property type="component" value="Unassembled WGS sequence"/>
</dbReference>
<keyword evidence="4" id="KW-1185">Reference proteome</keyword>
<feature type="compositionally biased region" description="Polar residues" evidence="2">
    <location>
        <begin position="1"/>
        <end position="24"/>
    </location>
</feature>
<evidence type="ECO:0000313" key="3">
    <source>
        <dbReference type="EMBL" id="KAF4626690.1"/>
    </source>
</evidence>
<comment type="caution">
    <text evidence="3">The sequence shown here is derived from an EMBL/GenBank/DDBJ whole genome shotgun (WGS) entry which is preliminary data.</text>
</comment>
<evidence type="ECO:0000256" key="2">
    <source>
        <dbReference type="SAM" id="MobiDB-lite"/>
    </source>
</evidence>
<dbReference type="PANTHER" id="PTHR34598">
    <property type="entry name" value="BLL6449 PROTEIN"/>
    <property type="match status" value="1"/>
</dbReference>
<organism evidence="3 4">
    <name type="scientific">Cudoniella acicularis</name>
    <dbReference type="NCBI Taxonomy" id="354080"/>
    <lineage>
        <taxon>Eukaryota</taxon>
        <taxon>Fungi</taxon>
        <taxon>Dikarya</taxon>
        <taxon>Ascomycota</taxon>
        <taxon>Pezizomycotina</taxon>
        <taxon>Leotiomycetes</taxon>
        <taxon>Helotiales</taxon>
        <taxon>Tricladiaceae</taxon>
        <taxon>Cudoniella</taxon>
    </lineage>
</organism>
<feature type="region of interest" description="Disordered" evidence="2">
    <location>
        <begin position="1"/>
        <end position="28"/>
    </location>
</feature>
<dbReference type="GO" id="GO:0016491">
    <property type="term" value="F:oxidoreductase activity"/>
    <property type="evidence" value="ECO:0007669"/>
    <property type="project" value="InterPro"/>
</dbReference>
<comment type="similarity">
    <text evidence="1">Belongs to the asaB hydroxylase/desaturase family.</text>
</comment>
<reference evidence="3 4" key="1">
    <citation type="submission" date="2020-03" db="EMBL/GenBank/DDBJ databases">
        <title>Draft Genome Sequence of Cudoniella acicularis.</title>
        <authorList>
            <person name="Buettner E."/>
            <person name="Kellner H."/>
        </authorList>
    </citation>
    <scope>NUCLEOTIDE SEQUENCE [LARGE SCALE GENOMIC DNA]</scope>
    <source>
        <strain evidence="3 4">DSM 108380</strain>
    </source>
</reference>
<dbReference type="NCBIfam" id="NF041278">
    <property type="entry name" value="CmcJ_NvfI_EfuI"/>
    <property type="match status" value="1"/>
</dbReference>
<dbReference type="AlphaFoldDB" id="A0A8H4RAU2"/>
<sequence length="267" mass="29769">MASAAVQTPQSPHTFLSNHPNPTLTQTSISIKPTTTKTITPRDITTTLNYFLPNADGSPPAPTYINRPETYERPIEPHTVTVHDVRGQEDKFTLDTTGFQVVKHESAEKEFRDEERIKSVYYKEVEEILKKATGANRVFIFDHTIRRPSPNSTDPIAARRGPVQRVHIDQSYKAAPTRVTHHLPDEASTLLQHRHQIINVWRPIKPILKDPLGIADARSVPDEDLVPIGLIYPNREGETYSVRVQGGLCGMNGLDGITGTVPACDSK</sequence>
<dbReference type="PANTHER" id="PTHR34598:SF3">
    <property type="entry name" value="OXIDOREDUCTASE AN1597"/>
    <property type="match status" value="1"/>
</dbReference>
<proteinExistence type="inferred from homology"/>
<evidence type="ECO:0000313" key="4">
    <source>
        <dbReference type="Proteomes" id="UP000566819"/>
    </source>
</evidence>